<keyword evidence="1" id="KW-0812">Transmembrane</keyword>
<keyword evidence="1" id="KW-0472">Membrane</keyword>
<proteinExistence type="predicted"/>
<name>A0A9D2MLQ2_9FIRM</name>
<feature type="transmembrane region" description="Helical" evidence="1">
    <location>
        <begin position="89"/>
        <end position="112"/>
    </location>
</feature>
<gene>
    <name evidence="2" type="ORF">H9712_07150</name>
</gene>
<keyword evidence="1" id="KW-1133">Transmembrane helix</keyword>
<evidence type="ECO:0000256" key="1">
    <source>
        <dbReference type="SAM" id="Phobius"/>
    </source>
</evidence>
<reference evidence="2" key="2">
    <citation type="submission" date="2021-04" db="EMBL/GenBank/DDBJ databases">
        <authorList>
            <person name="Gilroy R."/>
        </authorList>
    </citation>
    <scope>NUCLEOTIDE SEQUENCE</scope>
    <source>
        <strain evidence="2">CHK192-8294</strain>
    </source>
</reference>
<protein>
    <submittedName>
        <fullName evidence="2">Sporulation protein YqfD</fullName>
    </submittedName>
</protein>
<dbReference type="PIRSF" id="PIRSF029895">
    <property type="entry name" value="SpoIV"/>
    <property type="match status" value="1"/>
</dbReference>
<dbReference type="AlphaFoldDB" id="A0A9D2MLQ2"/>
<comment type="caution">
    <text evidence="2">The sequence shown here is derived from an EMBL/GenBank/DDBJ whole genome shotgun (WGS) entry which is preliminary data.</text>
</comment>
<dbReference type="InterPro" id="IPR010690">
    <property type="entry name" value="YqfD"/>
</dbReference>
<evidence type="ECO:0000313" key="3">
    <source>
        <dbReference type="Proteomes" id="UP000823921"/>
    </source>
</evidence>
<organism evidence="2 3">
    <name type="scientific">Candidatus Flavonifractor intestinigallinarum</name>
    <dbReference type="NCBI Taxonomy" id="2838586"/>
    <lineage>
        <taxon>Bacteria</taxon>
        <taxon>Bacillati</taxon>
        <taxon>Bacillota</taxon>
        <taxon>Clostridia</taxon>
        <taxon>Eubacteriales</taxon>
        <taxon>Oscillospiraceae</taxon>
        <taxon>Flavonifractor</taxon>
    </lineage>
</organism>
<dbReference type="Proteomes" id="UP000823921">
    <property type="component" value="Unassembled WGS sequence"/>
</dbReference>
<reference evidence="2" key="1">
    <citation type="journal article" date="2021" name="PeerJ">
        <title>Extensive microbial diversity within the chicken gut microbiome revealed by metagenomics and culture.</title>
        <authorList>
            <person name="Gilroy R."/>
            <person name="Ravi A."/>
            <person name="Getino M."/>
            <person name="Pursley I."/>
            <person name="Horton D.L."/>
            <person name="Alikhan N.F."/>
            <person name="Baker D."/>
            <person name="Gharbi K."/>
            <person name="Hall N."/>
            <person name="Watson M."/>
            <person name="Adriaenssens E.M."/>
            <person name="Foster-Nyarko E."/>
            <person name="Jarju S."/>
            <person name="Secka A."/>
            <person name="Antonio M."/>
            <person name="Oren A."/>
            <person name="Chaudhuri R.R."/>
            <person name="La Ragione R."/>
            <person name="Hildebrand F."/>
            <person name="Pallen M.J."/>
        </authorList>
    </citation>
    <scope>NUCLEOTIDE SEQUENCE</scope>
    <source>
        <strain evidence="2">CHK192-8294</strain>
    </source>
</reference>
<evidence type="ECO:0000313" key="2">
    <source>
        <dbReference type="EMBL" id="HJB80745.1"/>
    </source>
</evidence>
<accession>A0A9D2MLQ2</accession>
<sequence>MLLRLVNALRGSVRLEVEGAFPERFLNLCAQRGILFWNVEWMETTRLRLTVTRRGSRQAAALGERTLCTVTPAGRKGMPYFLARFRKRYAFWVGMGLSMAAVCVLSSFVLTIEVKGNTNVSTAQILTELRRQGLSIGTFGPGLDERTVGNKVLLQLPELSWLSINLYGTRAEVLVREAVEAPELVDAEEYGSVVARASGIVTKVEALTGEAVVEVGDTVLEGETLISGTVHLKGPAYSETPEIGQMQVRASGRVYARTWRTLSAQLPLEAQVKRYTGEEAALWSVTVLGRRTDFFGKGGISFDRYDKISRTWTLTLPGGEEMPLAVQRETCRAYELETLAVEPDAAEAMLKERLLEALEETVGEGEIVSTEFAVETADGMLTITLQAECREEIGKFVPDSTTKGNP</sequence>
<dbReference type="Pfam" id="PF06898">
    <property type="entry name" value="YqfD"/>
    <property type="match status" value="1"/>
</dbReference>
<dbReference type="EMBL" id="DWXO01000070">
    <property type="protein sequence ID" value="HJB80745.1"/>
    <property type="molecule type" value="Genomic_DNA"/>
</dbReference>